<dbReference type="AlphaFoldDB" id="A0A0D1YND5"/>
<sequence>MPEIVHSEVTSTSSLIDVDSPHVSSVPSDYESQAVKTDTQAARLEREAEDAKMKAETEAKKAKSKAQSKLSKGSKNVQNNPVFFGNAVLVGVLGTVLGIGAYKKYSSGDLDWKTAGVWAGVVGLFAGVDYWATSFLYKKYPPKK</sequence>
<dbReference type="STRING" id="253628.A0A0D1YND5"/>
<dbReference type="PANTHER" id="PTHR38402">
    <property type="entry name" value="MITOCHONDRIAL OUTER MEMBRANE PROTEIN OM14"/>
    <property type="match status" value="1"/>
</dbReference>
<feature type="transmembrane region" description="Helical" evidence="2">
    <location>
        <begin position="115"/>
        <end position="137"/>
    </location>
</feature>
<dbReference type="GO" id="GO:0006626">
    <property type="term" value="P:protein targeting to mitochondrion"/>
    <property type="evidence" value="ECO:0007669"/>
    <property type="project" value="TreeGrafter"/>
</dbReference>
<protein>
    <submittedName>
        <fullName evidence="3">Uncharacterized protein</fullName>
    </submittedName>
</protein>
<evidence type="ECO:0000313" key="3">
    <source>
        <dbReference type="EMBL" id="KIW02242.1"/>
    </source>
</evidence>
<dbReference type="VEuPathDB" id="FungiDB:PV09_06395"/>
<dbReference type="OrthoDB" id="5422928at2759"/>
<dbReference type="GO" id="GO:1990593">
    <property type="term" value="F:nascent polypeptide-associated complex binding"/>
    <property type="evidence" value="ECO:0007669"/>
    <property type="project" value="InterPro"/>
</dbReference>
<proteinExistence type="predicted"/>
<dbReference type="HOGENOM" id="CLU_100298_1_0_1"/>
<keyword evidence="2" id="KW-0472">Membrane</keyword>
<evidence type="ECO:0000313" key="4">
    <source>
        <dbReference type="Proteomes" id="UP000053259"/>
    </source>
</evidence>
<feature type="compositionally biased region" description="Basic and acidic residues" evidence="1">
    <location>
        <begin position="43"/>
        <end position="61"/>
    </location>
</feature>
<evidence type="ECO:0000256" key="2">
    <source>
        <dbReference type="SAM" id="Phobius"/>
    </source>
</evidence>
<feature type="compositionally biased region" description="Polar residues" evidence="1">
    <location>
        <begin position="30"/>
        <end position="40"/>
    </location>
</feature>
<dbReference type="GO" id="GO:0005741">
    <property type="term" value="C:mitochondrial outer membrane"/>
    <property type="evidence" value="ECO:0007669"/>
    <property type="project" value="InterPro"/>
</dbReference>
<dbReference type="RefSeq" id="XP_016212111.1">
    <property type="nucleotide sequence ID" value="XM_016360029.1"/>
</dbReference>
<feature type="transmembrane region" description="Helical" evidence="2">
    <location>
        <begin position="82"/>
        <end position="103"/>
    </location>
</feature>
<dbReference type="InterPro" id="IPR039454">
    <property type="entry name" value="OM14"/>
</dbReference>
<reference evidence="3 4" key="1">
    <citation type="submission" date="2015-01" db="EMBL/GenBank/DDBJ databases">
        <title>The Genome Sequence of Ochroconis gallopava CBS43764.</title>
        <authorList>
            <consortium name="The Broad Institute Genomics Platform"/>
            <person name="Cuomo C."/>
            <person name="de Hoog S."/>
            <person name="Gorbushina A."/>
            <person name="Stielow B."/>
            <person name="Teixiera M."/>
            <person name="Abouelleil A."/>
            <person name="Chapman S.B."/>
            <person name="Priest M."/>
            <person name="Young S.K."/>
            <person name="Wortman J."/>
            <person name="Nusbaum C."/>
            <person name="Birren B."/>
        </authorList>
    </citation>
    <scope>NUCLEOTIDE SEQUENCE [LARGE SCALE GENOMIC DNA]</scope>
    <source>
        <strain evidence="3 4">CBS 43764</strain>
    </source>
</reference>
<evidence type="ECO:0000256" key="1">
    <source>
        <dbReference type="SAM" id="MobiDB-lite"/>
    </source>
</evidence>
<dbReference type="InParanoid" id="A0A0D1YND5"/>
<name>A0A0D1YND5_9PEZI</name>
<keyword evidence="2" id="KW-1133">Transmembrane helix</keyword>
<keyword evidence="4" id="KW-1185">Reference proteome</keyword>
<feature type="compositionally biased region" description="Low complexity" evidence="1">
    <location>
        <begin position="65"/>
        <end position="75"/>
    </location>
</feature>
<dbReference type="EMBL" id="KN847550">
    <property type="protein sequence ID" value="KIW02242.1"/>
    <property type="molecule type" value="Genomic_DNA"/>
</dbReference>
<keyword evidence="2" id="KW-0812">Transmembrane</keyword>
<dbReference type="GeneID" id="27314368"/>
<organism evidence="3 4">
    <name type="scientific">Verruconis gallopava</name>
    <dbReference type="NCBI Taxonomy" id="253628"/>
    <lineage>
        <taxon>Eukaryota</taxon>
        <taxon>Fungi</taxon>
        <taxon>Dikarya</taxon>
        <taxon>Ascomycota</taxon>
        <taxon>Pezizomycotina</taxon>
        <taxon>Dothideomycetes</taxon>
        <taxon>Pleosporomycetidae</taxon>
        <taxon>Venturiales</taxon>
        <taxon>Sympoventuriaceae</taxon>
        <taxon>Verruconis</taxon>
    </lineage>
</organism>
<gene>
    <name evidence="3" type="ORF">PV09_06395</name>
</gene>
<dbReference type="Proteomes" id="UP000053259">
    <property type="component" value="Unassembled WGS sequence"/>
</dbReference>
<feature type="region of interest" description="Disordered" evidence="1">
    <location>
        <begin position="1"/>
        <end position="75"/>
    </location>
</feature>
<feature type="compositionally biased region" description="Low complexity" evidence="1">
    <location>
        <begin position="17"/>
        <end position="29"/>
    </location>
</feature>
<dbReference type="PANTHER" id="PTHR38402:SF1">
    <property type="entry name" value="MITOCHONDRIAL OUTER MEMBRANE PROTEIN OM14"/>
    <property type="match status" value="1"/>
</dbReference>
<accession>A0A0D1YND5</accession>